<dbReference type="OrthoDB" id="3542292at2759"/>
<dbReference type="InterPro" id="IPR012341">
    <property type="entry name" value="6hp_glycosidase-like_sf"/>
</dbReference>
<dbReference type="EC" id="3.2.1.28" evidence="3 7"/>
<dbReference type="PROSITE" id="PS00927">
    <property type="entry name" value="TREHALASE_1"/>
    <property type="match status" value="1"/>
</dbReference>
<keyword evidence="6 7" id="KW-0326">Glycosidase</keyword>
<sequence length="351" mass="40931">MDHFYIGSMTSSRHPFAKLLSQLLLLWSIGGCACSAALESVQDPCQHPIFCVGGPNSMLDVVNKAQVYNDSKTFVDKPLRFDIDVVLEGFHALMKKTSNDPNREELKSFLDDNFEEVNNELIDWAPPDWNENPEFLSKISDPILIAFGKDLNSRWKSLGRKIKNSVKENEDRHTEIYMEHPFIVPGGRFREMYYWDSYWTILGLLVSNMPDTVKGMLENFVGLVQKYGHIPNGNRIYYINRSQPPLFISMVDIYYKATSDNTFLEENIKVLEEEFQFWLENRSVEVEKDDEKYTLFRYNVNVGTPRPESYLPDLNESYHFGTEADKEEFYRNMRSGAESGWDYSSKWYQPD</sequence>
<dbReference type="InterPro" id="IPR001661">
    <property type="entry name" value="Glyco_hydro_37"/>
</dbReference>
<dbReference type="PANTHER" id="PTHR23403:SF1">
    <property type="entry name" value="TREHALASE"/>
    <property type="match status" value="1"/>
</dbReference>
<evidence type="ECO:0000256" key="8">
    <source>
        <dbReference type="SAM" id="Coils"/>
    </source>
</evidence>
<dbReference type="InterPro" id="IPR018232">
    <property type="entry name" value="Glyco_hydro_37_CS"/>
</dbReference>
<evidence type="ECO:0000313" key="10">
    <source>
        <dbReference type="EMBL" id="CDW34136.1"/>
    </source>
</evidence>
<reference evidence="10" key="1">
    <citation type="submission" date="2014-05" db="EMBL/GenBank/DDBJ databases">
        <authorList>
            <person name="Chronopoulou M."/>
        </authorList>
    </citation>
    <scope>NUCLEOTIDE SEQUENCE</scope>
    <source>
        <tissue evidence="10">Whole organism</tissue>
    </source>
</reference>
<evidence type="ECO:0000256" key="9">
    <source>
        <dbReference type="SAM" id="SignalP"/>
    </source>
</evidence>
<dbReference type="GO" id="GO:0004555">
    <property type="term" value="F:alpha,alpha-trehalase activity"/>
    <property type="evidence" value="ECO:0007669"/>
    <property type="project" value="UniProtKB-EC"/>
</dbReference>
<organism evidence="10">
    <name type="scientific">Lepeophtheirus salmonis</name>
    <name type="common">Salmon louse</name>
    <name type="synonym">Caligus salmonis</name>
    <dbReference type="NCBI Taxonomy" id="72036"/>
    <lineage>
        <taxon>Eukaryota</taxon>
        <taxon>Metazoa</taxon>
        <taxon>Ecdysozoa</taxon>
        <taxon>Arthropoda</taxon>
        <taxon>Crustacea</taxon>
        <taxon>Multicrustacea</taxon>
        <taxon>Hexanauplia</taxon>
        <taxon>Copepoda</taxon>
        <taxon>Siphonostomatoida</taxon>
        <taxon>Caligidae</taxon>
        <taxon>Lepeophtheirus</taxon>
    </lineage>
</organism>
<evidence type="ECO:0000256" key="3">
    <source>
        <dbReference type="ARBA" id="ARBA00012757"/>
    </source>
</evidence>
<dbReference type="Gene3D" id="1.50.10.10">
    <property type="match status" value="1"/>
</dbReference>
<evidence type="ECO:0000256" key="6">
    <source>
        <dbReference type="ARBA" id="ARBA00023295"/>
    </source>
</evidence>
<dbReference type="EMBL" id="HACA01016775">
    <property type="protein sequence ID" value="CDW34136.1"/>
    <property type="molecule type" value="Transcribed_RNA"/>
</dbReference>
<evidence type="ECO:0000256" key="7">
    <source>
        <dbReference type="RuleBase" id="RU361180"/>
    </source>
</evidence>
<feature type="coiled-coil region" evidence="8">
    <location>
        <begin position="254"/>
        <end position="281"/>
    </location>
</feature>
<dbReference type="GO" id="GO:0005993">
    <property type="term" value="P:trehalose catabolic process"/>
    <property type="evidence" value="ECO:0007669"/>
    <property type="project" value="TreeGrafter"/>
</dbReference>
<dbReference type="PANTHER" id="PTHR23403">
    <property type="entry name" value="TREHALASE"/>
    <property type="match status" value="1"/>
</dbReference>
<dbReference type="Pfam" id="PF01204">
    <property type="entry name" value="Trehalase"/>
    <property type="match status" value="1"/>
</dbReference>
<dbReference type="InterPro" id="IPR008928">
    <property type="entry name" value="6-hairpin_glycosidase_sf"/>
</dbReference>
<proteinExistence type="inferred from homology"/>
<evidence type="ECO:0000256" key="5">
    <source>
        <dbReference type="ARBA" id="ARBA00022801"/>
    </source>
</evidence>
<evidence type="ECO:0000256" key="4">
    <source>
        <dbReference type="ARBA" id="ARBA00019905"/>
    </source>
</evidence>
<keyword evidence="8" id="KW-0175">Coiled coil</keyword>
<comment type="similarity">
    <text evidence="2 7">Belongs to the glycosyl hydrolase 37 family.</text>
</comment>
<evidence type="ECO:0000256" key="2">
    <source>
        <dbReference type="ARBA" id="ARBA00005615"/>
    </source>
</evidence>
<keyword evidence="9" id="KW-0732">Signal</keyword>
<feature type="signal peptide" evidence="9">
    <location>
        <begin position="1"/>
        <end position="35"/>
    </location>
</feature>
<dbReference type="PRINTS" id="PR00744">
    <property type="entry name" value="GLHYDRLASE37"/>
</dbReference>
<dbReference type="SUPFAM" id="SSF48208">
    <property type="entry name" value="Six-hairpin glycosidases"/>
    <property type="match status" value="1"/>
</dbReference>
<protein>
    <recommendedName>
        <fullName evidence="4 7">Trehalase</fullName>
        <ecNumber evidence="3 7">3.2.1.28</ecNumber>
    </recommendedName>
    <alternativeName>
        <fullName evidence="7">Alpha-trehalose glucohydrolase</fullName>
    </alternativeName>
</protein>
<name>A0A0K2U8V2_LEPSM</name>
<comment type="catalytic activity">
    <reaction evidence="1 7">
        <text>alpha,alpha-trehalose + H2O = alpha-D-glucose + beta-D-glucose</text>
        <dbReference type="Rhea" id="RHEA:32675"/>
        <dbReference type="ChEBI" id="CHEBI:15377"/>
        <dbReference type="ChEBI" id="CHEBI:15903"/>
        <dbReference type="ChEBI" id="CHEBI:16551"/>
        <dbReference type="ChEBI" id="CHEBI:17925"/>
        <dbReference type="EC" id="3.2.1.28"/>
    </reaction>
</comment>
<evidence type="ECO:0000256" key="1">
    <source>
        <dbReference type="ARBA" id="ARBA00001576"/>
    </source>
</evidence>
<feature type="chain" id="PRO_5005488457" description="Trehalase" evidence="9">
    <location>
        <begin position="36"/>
        <end position="351"/>
    </location>
</feature>
<accession>A0A0K2U8V2</accession>
<keyword evidence="5 7" id="KW-0378">Hydrolase</keyword>
<dbReference type="AlphaFoldDB" id="A0A0K2U8V2"/>